<evidence type="ECO:0000313" key="1">
    <source>
        <dbReference type="EMBL" id="MDT0633188.1"/>
    </source>
</evidence>
<keyword evidence="2" id="KW-1185">Reference proteome</keyword>
<accession>A0ABU3BV73</accession>
<dbReference type="EMBL" id="JAVRHT010000059">
    <property type="protein sequence ID" value="MDT0633188.1"/>
    <property type="molecule type" value="Genomic_DNA"/>
</dbReference>
<organism evidence="1 2">
    <name type="scientific">Rubrivirga litoralis</name>
    <dbReference type="NCBI Taxonomy" id="3075598"/>
    <lineage>
        <taxon>Bacteria</taxon>
        <taxon>Pseudomonadati</taxon>
        <taxon>Rhodothermota</taxon>
        <taxon>Rhodothermia</taxon>
        <taxon>Rhodothermales</taxon>
        <taxon>Rubricoccaceae</taxon>
        <taxon>Rubrivirga</taxon>
    </lineage>
</organism>
<evidence type="ECO:0000313" key="2">
    <source>
        <dbReference type="Proteomes" id="UP001267426"/>
    </source>
</evidence>
<reference evidence="1 2" key="1">
    <citation type="submission" date="2023-09" db="EMBL/GenBank/DDBJ databases">
        <authorList>
            <person name="Rey-Velasco X."/>
        </authorList>
    </citation>
    <scope>NUCLEOTIDE SEQUENCE [LARGE SCALE GENOMIC DNA]</scope>
    <source>
        <strain evidence="1 2">F394</strain>
    </source>
</reference>
<dbReference type="Proteomes" id="UP001267426">
    <property type="component" value="Unassembled WGS sequence"/>
</dbReference>
<dbReference type="PIRSF" id="PIRSF039032">
    <property type="entry name" value="HigB-2"/>
    <property type="match status" value="1"/>
</dbReference>
<dbReference type="InterPro" id="IPR009387">
    <property type="entry name" value="HigB-2"/>
</dbReference>
<dbReference type="Pfam" id="PF06296">
    <property type="entry name" value="RelE"/>
    <property type="match status" value="1"/>
</dbReference>
<gene>
    <name evidence="1" type="ORF">RM540_15645</name>
</gene>
<dbReference type="RefSeq" id="WP_311665840.1">
    <property type="nucleotide sequence ID" value="NZ_JAVRHT010000059.1"/>
</dbReference>
<proteinExistence type="predicted"/>
<protein>
    <submittedName>
        <fullName evidence="1">Type II toxin-antitoxin system RelE/ParE family toxin</fullName>
    </submittedName>
</protein>
<comment type="caution">
    <text evidence="1">The sequence shown here is derived from an EMBL/GenBank/DDBJ whole genome shotgun (WGS) entry which is preliminary data.</text>
</comment>
<sequence length="105" mass="11994">MLSFIELRPFTARLPGRLSDEAYRLLQLHLIERPDAGAVMKRTGGWRKVRWADRGRGKSGGVRVIYLYRAASGRVYLADVYAKNEKDTLSRAEEDALRKLTDVLD</sequence>
<name>A0ABU3BV73_9BACT</name>